<gene>
    <name evidence="1" type="ORF">ACFPRK_00315</name>
</gene>
<dbReference type="Proteomes" id="UP001596208">
    <property type="component" value="Unassembled WGS sequence"/>
</dbReference>
<dbReference type="EMBL" id="JBHSKI010000001">
    <property type="protein sequence ID" value="MFC5169046.1"/>
    <property type="molecule type" value="Genomic_DNA"/>
</dbReference>
<evidence type="ECO:0000313" key="2">
    <source>
        <dbReference type="Proteomes" id="UP001596208"/>
    </source>
</evidence>
<dbReference type="RefSeq" id="WP_031091606.1">
    <property type="nucleotide sequence ID" value="NZ_JBFADZ010000021.1"/>
</dbReference>
<reference evidence="2" key="1">
    <citation type="journal article" date="2019" name="Int. J. Syst. Evol. Microbiol.">
        <title>The Global Catalogue of Microorganisms (GCM) 10K type strain sequencing project: providing services to taxonomists for standard genome sequencing and annotation.</title>
        <authorList>
            <consortium name="The Broad Institute Genomics Platform"/>
            <consortium name="The Broad Institute Genome Sequencing Center for Infectious Disease"/>
            <person name="Wu L."/>
            <person name="Ma J."/>
        </authorList>
    </citation>
    <scope>NUCLEOTIDE SEQUENCE [LARGE SCALE GENOMIC DNA]</scope>
    <source>
        <strain evidence="2">CGMCC 4.1721</strain>
    </source>
</reference>
<comment type="caution">
    <text evidence="1">The sequence shown here is derived from an EMBL/GenBank/DDBJ whole genome shotgun (WGS) entry which is preliminary data.</text>
</comment>
<organism evidence="1 2">
    <name type="scientific">Streptomyces mutomycini</name>
    <dbReference type="NCBI Taxonomy" id="284036"/>
    <lineage>
        <taxon>Bacteria</taxon>
        <taxon>Bacillati</taxon>
        <taxon>Actinomycetota</taxon>
        <taxon>Actinomycetes</taxon>
        <taxon>Kitasatosporales</taxon>
        <taxon>Streptomycetaceae</taxon>
        <taxon>Streptomyces</taxon>
    </lineage>
</organism>
<evidence type="ECO:0000313" key="1">
    <source>
        <dbReference type="EMBL" id="MFC5169046.1"/>
    </source>
</evidence>
<keyword evidence="2" id="KW-1185">Reference proteome</keyword>
<name>A0ABW0AUE5_9ACTN</name>
<sequence length="98" mass="10921">MRTMLVIHMDTQKASRMIDNNEMAQFMQSALERLRPEAAYFGPHGGARTAFVVIDLEEPSQLPSITEPFFSQLGATIEMFPVMTADDVRTGLQQLASS</sequence>
<protein>
    <submittedName>
        <fullName evidence="1">DUF3303 family protein</fullName>
    </submittedName>
</protein>
<accession>A0ABW0AUE5</accession>
<proteinExistence type="predicted"/>